<dbReference type="EMBL" id="JADLQN010000003">
    <property type="protein sequence ID" value="MBF6356471.1"/>
    <property type="molecule type" value="Genomic_DNA"/>
</dbReference>
<reference evidence="2 3" key="1">
    <citation type="submission" date="2020-10" db="EMBL/GenBank/DDBJ databases">
        <title>Identification of Nocardia species via Next-generation sequencing and recognition of intraspecies genetic diversity.</title>
        <authorList>
            <person name="Li P."/>
            <person name="Li P."/>
            <person name="Lu B."/>
        </authorList>
    </citation>
    <scope>NUCLEOTIDE SEQUENCE [LARGE SCALE GENOMIC DNA]</scope>
    <source>
        <strain evidence="2 3">BJ06-0143</strain>
    </source>
</reference>
<dbReference type="Proteomes" id="UP000707731">
    <property type="component" value="Unassembled WGS sequence"/>
</dbReference>
<sequence length="56" mass="6146">MPHTSCKTAGTKISGKDIECRSQMGHASSATTRRHYTEPALRPLPLVNPLENRAEV</sequence>
<keyword evidence="3" id="KW-1185">Reference proteome</keyword>
<gene>
    <name evidence="2" type="ORF">IU449_18290</name>
</gene>
<comment type="caution">
    <text evidence="2">The sequence shown here is derived from an EMBL/GenBank/DDBJ whole genome shotgun (WGS) entry which is preliminary data.</text>
</comment>
<evidence type="ECO:0000313" key="2">
    <source>
        <dbReference type="EMBL" id="MBF6356471.1"/>
    </source>
</evidence>
<evidence type="ECO:0000256" key="1">
    <source>
        <dbReference type="SAM" id="MobiDB-lite"/>
    </source>
</evidence>
<evidence type="ECO:0008006" key="4">
    <source>
        <dbReference type="Google" id="ProtNLM"/>
    </source>
</evidence>
<name>A0ABS0DDF5_9NOCA</name>
<evidence type="ECO:0000313" key="3">
    <source>
        <dbReference type="Proteomes" id="UP000707731"/>
    </source>
</evidence>
<organism evidence="2 3">
    <name type="scientific">Nocardia higoensis</name>
    <dbReference type="NCBI Taxonomy" id="228599"/>
    <lineage>
        <taxon>Bacteria</taxon>
        <taxon>Bacillati</taxon>
        <taxon>Actinomycetota</taxon>
        <taxon>Actinomycetes</taxon>
        <taxon>Mycobacteriales</taxon>
        <taxon>Nocardiaceae</taxon>
        <taxon>Nocardia</taxon>
    </lineage>
</organism>
<protein>
    <recommendedName>
        <fullName evidence="4">Integrase</fullName>
    </recommendedName>
</protein>
<accession>A0ABS0DDF5</accession>
<proteinExistence type="predicted"/>
<feature type="region of interest" description="Disordered" evidence="1">
    <location>
        <begin position="17"/>
        <end position="40"/>
    </location>
</feature>
<dbReference type="RefSeq" id="WP_195003339.1">
    <property type="nucleotide sequence ID" value="NZ_JADLQN010000003.1"/>
</dbReference>